<name>A0ABV9YPJ9_9PSEU</name>
<feature type="transmembrane region" description="Helical" evidence="6">
    <location>
        <begin position="6"/>
        <end position="28"/>
    </location>
</feature>
<proteinExistence type="predicted"/>
<evidence type="ECO:0000256" key="3">
    <source>
        <dbReference type="ARBA" id="ARBA00022989"/>
    </source>
</evidence>
<keyword evidence="2 6" id="KW-0812">Transmembrane</keyword>
<feature type="domain" description="Ferric oxidoreductase" evidence="7">
    <location>
        <begin position="11"/>
        <end position="135"/>
    </location>
</feature>
<dbReference type="InterPro" id="IPR013130">
    <property type="entry name" value="Fe3_Rdtase_TM_dom"/>
</dbReference>
<dbReference type="Pfam" id="PF01794">
    <property type="entry name" value="Ferric_reduct"/>
    <property type="match status" value="1"/>
</dbReference>
<evidence type="ECO:0000256" key="2">
    <source>
        <dbReference type="ARBA" id="ARBA00022692"/>
    </source>
</evidence>
<evidence type="ECO:0000256" key="1">
    <source>
        <dbReference type="ARBA" id="ARBA00004141"/>
    </source>
</evidence>
<feature type="transmembrane region" description="Helical" evidence="6">
    <location>
        <begin position="53"/>
        <end position="74"/>
    </location>
</feature>
<accession>A0ABV9YPJ9</accession>
<dbReference type="Proteomes" id="UP001595947">
    <property type="component" value="Unassembled WGS sequence"/>
</dbReference>
<dbReference type="RefSeq" id="WP_378035838.1">
    <property type="nucleotide sequence ID" value="NZ_JBHSIV010000008.1"/>
</dbReference>
<feature type="transmembrane region" description="Helical" evidence="6">
    <location>
        <begin position="86"/>
        <end position="109"/>
    </location>
</feature>
<evidence type="ECO:0000256" key="5">
    <source>
        <dbReference type="SAM" id="MobiDB-lite"/>
    </source>
</evidence>
<reference evidence="9" key="1">
    <citation type="journal article" date="2019" name="Int. J. Syst. Evol. Microbiol.">
        <title>The Global Catalogue of Microorganisms (GCM) 10K type strain sequencing project: providing services to taxonomists for standard genome sequencing and annotation.</title>
        <authorList>
            <consortium name="The Broad Institute Genomics Platform"/>
            <consortium name="The Broad Institute Genome Sequencing Center for Infectious Disease"/>
            <person name="Wu L."/>
            <person name="Ma J."/>
        </authorList>
    </citation>
    <scope>NUCLEOTIDE SEQUENCE [LARGE SCALE GENOMIC DNA]</scope>
    <source>
        <strain evidence="9">CGMCC 4.7093</strain>
    </source>
</reference>
<evidence type="ECO:0000256" key="6">
    <source>
        <dbReference type="SAM" id="Phobius"/>
    </source>
</evidence>
<feature type="region of interest" description="Disordered" evidence="5">
    <location>
        <begin position="201"/>
        <end position="265"/>
    </location>
</feature>
<sequence>MLQLWFVSRALGAMALLLLSLVIVLGILHNTSVVKNAELGLPRFVLVALHRNLSLITVVFIALHVVTILVTDYVHLRVVDVFVPGIALYNPIGAALGTVATDVVLAIILTSVLRKRVSRRVWFWVHWTSYLCWPVTVAHAVLNVSFAGTTWWTLVVPLISLVAIVWALLYRVSDQRRVAVPVAERGKVPDEAIRVMTGELPLPARRGPTPASSPYDEAVTEAIAPPGRHRSADPDPNPDPETEVLRPVDPPRRVVPLRWRGPREH</sequence>
<comment type="caution">
    <text evidence="8">The sequence shown here is derived from an EMBL/GenBank/DDBJ whole genome shotgun (WGS) entry which is preliminary data.</text>
</comment>
<organism evidence="8 9">
    <name type="scientific">Actinomycetospora atypica</name>
    <dbReference type="NCBI Taxonomy" id="1290095"/>
    <lineage>
        <taxon>Bacteria</taxon>
        <taxon>Bacillati</taxon>
        <taxon>Actinomycetota</taxon>
        <taxon>Actinomycetes</taxon>
        <taxon>Pseudonocardiales</taxon>
        <taxon>Pseudonocardiaceae</taxon>
        <taxon>Actinomycetospora</taxon>
    </lineage>
</organism>
<evidence type="ECO:0000313" key="9">
    <source>
        <dbReference type="Proteomes" id="UP001595947"/>
    </source>
</evidence>
<feature type="transmembrane region" description="Helical" evidence="6">
    <location>
        <begin position="121"/>
        <end position="144"/>
    </location>
</feature>
<keyword evidence="4 6" id="KW-0472">Membrane</keyword>
<keyword evidence="9" id="KW-1185">Reference proteome</keyword>
<dbReference type="EMBL" id="JBHSIV010000008">
    <property type="protein sequence ID" value="MFC5062486.1"/>
    <property type="molecule type" value="Genomic_DNA"/>
</dbReference>
<keyword evidence="3 6" id="KW-1133">Transmembrane helix</keyword>
<evidence type="ECO:0000259" key="7">
    <source>
        <dbReference type="Pfam" id="PF01794"/>
    </source>
</evidence>
<feature type="transmembrane region" description="Helical" evidence="6">
    <location>
        <begin position="150"/>
        <end position="169"/>
    </location>
</feature>
<gene>
    <name evidence="8" type="ORF">ACFPBZ_09735</name>
</gene>
<protein>
    <submittedName>
        <fullName evidence="8">Ferric reductase-like transmembrane domain-containing protein</fullName>
    </submittedName>
</protein>
<feature type="compositionally biased region" description="Basic and acidic residues" evidence="5">
    <location>
        <begin position="243"/>
        <end position="252"/>
    </location>
</feature>
<comment type="subcellular location">
    <subcellularLocation>
        <location evidence="1">Membrane</location>
        <topology evidence="1">Multi-pass membrane protein</topology>
    </subcellularLocation>
</comment>
<evidence type="ECO:0000313" key="8">
    <source>
        <dbReference type="EMBL" id="MFC5062486.1"/>
    </source>
</evidence>
<evidence type="ECO:0000256" key="4">
    <source>
        <dbReference type="ARBA" id="ARBA00023136"/>
    </source>
</evidence>